<name>A0ABT3SE86_9MYCO</name>
<evidence type="ECO:0000313" key="3">
    <source>
        <dbReference type="Proteomes" id="UP001300745"/>
    </source>
</evidence>
<dbReference type="Proteomes" id="UP001300745">
    <property type="component" value="Unassembled WGS sequence"/>
</dbReference>
<keyword evidence="3" id="KW-1185">Reference proteome</keyword>
<sequence length="116" mass="11929">MSGLVTHVSVRDDNGTVHSFGPGSDVPAWAKAKITNPKVWEGGDDVAADPTPGGDQGSSSSGGGGDVEPPPLGGAGSGRDHWADYAANFADKVTISEDDKRDDIVDKLREAGIRVE</sequence>
<organism evidence="2 3">
    <name type="scientific">Mycobacterium pinniadriaticum</name>
    <dbReference type="NCBI Taxonomy" id="2994102"/>
    <lineage>
        <taxon>Bacteria</taxon>
        <taxon>Bacillati</taxon>
        <taxon>Actinomycetota</taxon>
        <taxon>Actinomycetes</taxon>
        <taxon>Mycobacteriales</taxon>
        <taxon>Mycobacteriaceae</taxon>
        <taxon>Mycobacterium</taxon>
    </lineage>
</organism>
<evidence type="ECO:0000256" key="1">
    <source>
        <dbReference type="SAM" id="MobiDB-lite"/>
    </source>
</evidence>
<protein>
    <recommendedName>
        <fullName evidence="4">Head-to-tail connector protein</fullName>
    </recommendedName>
</protein>
<feature type="region of interest" description="Disordered" evidence="1">
    <location>
        <begin position="1"/>
        <end position="81"/>
    </location>
</feature>
<comment type="caution">
    <text evidence="2">The sequence shown here is derived from an EMBL/GenBank/DDBJ whole genome shotgun (WGS) entry which is preliminary data.</text>
</comment>
<dbReference type="RefSeq" id="WP_266073974.1">
    <property type="nucleotide sequence ID" value="NZ_JAPJDO010000010.1"/>
</dbReference>
<dbReference type="EMBL" id="JAPJDO010000010">
    <property type="protein sequence ID" value="MCX2937826.1"/>
    <property type="molecule type" value="Genomic_DNA"/>
</dbReference>
<feature type="compositionally biased region" description="Gly residues" evidence="1">
    <location>
        <begin position="54"/>
        <end position="66"/>
    </location>
</feature>
<accession>A0ABT3SE86</accession>
<gene>
    <name evidence="2" type="ORF">ORI27_14040</name>
</gene>
<evidence type="ECO:0000313" key="2">
    <source>
        <dbReference type="EMBL" id="MCX2937826.1"/>
    </source>
</evidence>
<reference evidence="2 3" key="1">
    <citation type="submission" date="2022-11" db="EMBL/GenBank/DDBJ databases">
        <title>Mycobacterium sp. nov.</title>
        <authorList>
            <person name="Papic B."/>
            <person name="Spicic S."/>
            <person name="Duvnjak S."/>
        </authorList>
    </citation>
    <scope>NUCLEOTIDE SEQUENCE [LARGE SCALE GENOMIC DNA]</scope>
    <source>
        <strain evidence="2 3">CVI_P4</strain>
    </source>
</reference>
<proteinExistence type="predicted"/>
<evidence type="ECO:0008006" key="4">
    <source>
        <dbReference type="Google" id="ProtNLM"/>
    </source>
</evidence>